<feature type="region of interest" description="Disordered" evidence="1">
    <location>
        <begin position="190"/>
        <end position="228"/>
    </location>
</feature>
<feature type="chain" id="PRO_5045508669" description="DUF4352 domain-containing protein" evidence="2">
    <location>
        <begin position="21"/>
        <end position="228"/>
    </location>
</feature>
<feature type="compositionally biased region" description="Basic residues" evidence="1">
    <location>
        <begin position="209"/>
        <end position="219"/>
    </location>
</feature>
<evidence type="ECO:0000313" key="4">
    <source>
        <dbReference type="Proteomes" id="UP001501581"/>
    </source>
</evidence>
<evidence type="ECO:0000313" key="3">
    <source>
        <dbReference type="EMBL" id="GAA1105347.1"/>
    </source>
</evidence>
<dbReference type="RefSeq" id="WP_343995073.1">
    <property type="nucleotide sequence ID" value="NZ_BAAALG010000011.1"/>
</dbReference>
<evidence type="ECO:0000256" key="2">
    <source>
        <dbReference type="SAM" id="SignalP"/>
    </source>
</evidence>
<evidence type="ECO:0008006" key="5">
    <source>
        <dbReference type="Google" id="ProtNLM"/>
    </source>
</evidence>
<name>A0ABN1TX57_9ACTN</name>
<reference evidence="3 4" key="1">
    <citation type="journal article" date="2019" name="Int. J. Syst. Evol. Microbiol.">
        <title>The Global Catalogue of Microorganisms (GCM) 10K type strain sequencing project: providing services to taxonomists for standard genome sequencing and annotation.</title>
        <authorList>
            <consortium name="The Broad Institute Genomics Platform"/>
            <consortium name="The Broad Institute Genome Sequencing Center for Infectious Disease"/>
            <person name="Wu L."/>
            <person name="Ma J."/>
        </authorList>
    </citation>
    <scope>NUCLEOTIDE SEQUENCE [LARGE SCALE GENOMIC DNA]</scope>
    <source>
        <strain evidence="3 4">JCM 13008</strain>
    </source>
</reference>
<feature type="compositionally biased region" description="Polar residues" evidence="1">
    <location>
        <begin position="190"/>
        <end position="199"/>
    </location>
</feature>
<evidence type="ECO:0000256" key="1">
    <source>
        <dbReference type="SAM" id="MobiDB-lite"/>
    </source>
</evidence>
<dbReference type="EMBL" id="BAAALG010000011">
    <property type="protein sequence ID" value="GAA1105347.1"/>
    <property type="molecule type" value="Genomic_DNA"/>
</dbReference>
<dbReference type="PROSITE" id="PS51257">
    <property type="entry name" value="PROKAR_LIPOPROTEIN"/>
    <property type="match status" value="1"/>
</dbReference>
<accession>A0ABN1TX57</accession>
<organism evidence="3 4">
    <name type="scientific">Nocardioides dubius</name>
    <dbReference type="NCBI Taxonomy" id="317019"/>
    <lineage>
        <taxon>Bacteria</taxon>
        <taxon>Bacillati</taxon>
        <taxon>Actinomycetota</taxon>
        <taxon>Actinomycetes</taxon>
        <taxon>Propionibacteriales</taxon>
        <taxon>Nocardioidaceae</taxon>
        <taxon>Nocardioides</taxon>
    </lineage>
</organism>
<dbReference type="Proteomes" id="UP001501581">
    <property type="component" value="Unassembled WGS sequence"/>
</dbReference>
<feature type="signal peptide" evidence="2">
    <location>
        <begin position="1"/>
        <end position="20"/>
    </location>
</feature>
<comment type="caution">
    <text evidence="3">The sequence shown here is derived from an EMBL/GenBank/DDBJ whole genome shotgun (WGS) entry which is preliminary data.</text>
</comment>
<gene>
    <name evidence="3" type="ORF">GCM10009668_25930</name>
</gene>
<protein>
    <recommendedName>
        <fullName evidence="5">DUF4352 domain-containing protein</fullName>
    </recommendedName>
</protein>
<sequence length="228" mass="24048">MKLGRLAPAVLALALSFSLAACGGDDEDDKAKSDKETSQAPSTAATPSGDASGMTVWGAELGFGEPARFTWKPRRKIDGVAEVTVTGVRQVTMAEFAGFKLDAAMRKSTPYYVSVKVTNIGDSDLARVELPLFLDNGSDVLHPPANITGKFKPCGNRVLPDEFQPNASADLCLVFLAGEGTSLRAVALQTSDSPQSITWTGEIEQPAKKDKKKGKGAKKKGAEESTGD</sequence>
<keyword evidence="2" id="KW-0732">Signal</keyword>
<feature type="region of interest" description="Disordered" evidence="1">
    <location>
        <begin position="26"/>
        <end position="53"/>
    </location>
</feature>
<keyword evidence="4" id="KW-1185">Reference proteome</keyword>
<proteinExistence type="predicted"/>